<evidence type="ECO:0000256" key="1">
    <source>
        <dbReference type="ARBA" id="ARBA00004202"/>
    </source>
</evidence>
<dbReference type="GO" id="GO:0006826">
    <property type="term" value="P:iron ion transport"/>
    <property type="evidence" value="ECO:0007669"/>
    <property type="project" value="UniProtKB-KW"/>
</dbReference>
<dbReference type="EMBL" id="LR590481">
    <property type="protein sequence ID" value="VTQ91131.1"/>
    <property type="molecule type" value="Genomic_DNA"/>
</dbReference>
<dbReference type="InterPro" id="IPR003593">
    <property type="entry name" value="AAA+_ATPase"/>
</dbReference>
<evidence type="ECO:0000256" key="3">
    <source>
        <dbReference type="ARBA" id="ARBA00022475"/>
    </source>
</evidence>
<reference evidence="11 12" key="1">
    <citation type="submission" date="2019-05" db="EMBL/GenBank/DDBJ databases">
        <authorList>
            <consortium name="Pathogen Informatics"/>
        </authorList>
    </citation>
    <scope>NUCLEOTIDE SEQUENCE [LARGE SCALE GENOMIC DNA]</scope>
    <source>
        <strain evidence="11 12">NCTC503</strain>
    </source>
</reference>
<dbReference type="RefSeq" id="WP_138210366.1">
    <property type="nucleotide sequence ID" value="NZ_CBCRUQ010000005.1"/>
</dbReference>
<evidence type="ECO:0000256" key="2">
    <source>
        <dbReference type="ARBA" id="ARBA00022448"/>
    </source>
</evidence>
<evidence type="ECO:0000256" key="9">
    <source>
        <dbReference type="ARBA" id="ARBA00023136"/>
    </source>
</evidence>
<dbReference type="InterPro" id="IPR027417">
    <property type="entry name" value="P-loop_NTPase"/>
</dbReference>
<dbReference type="PROSITE" id="PS50893">
    <property type="entry name" value="ABC_TRANSPORTER_2"/>
    <property type="match status" value="1"/>
</dbReference>
<dbReference type="SMART" id="SM00382">
    <property type="entry name" value="AAA"/>
    <property type="match status" value="1"/>
</dbReference>
<accession>A0A4U9RIR1</accession>
<gene>
    <name evidence="11" type="primary">yusV_2</name>
    <name evidence="11" type="ORF">NCTC503_01747</name>
</gene>
<keyword evidence="5" id="KW-0547">Nucleotide-binding</keyword>
<evidence type="ECO:0000256" key="8">
    <source>
        <dbReference type="ARBA" id="ARBA00023065"/>
    </source>
</evidence>
<evidence type="ECO:0000256" key="5">
    <source>
        <dbReference type="ARBA" id="ARBA00022741"/>
    </source>
</evidence>
<evidence type="ECO:0000313" key="11">
    <source>
        <dbReference type="EMBL" id="VTQ91131.1"/>
    </source>
</evidence>
<dbReference type="PROSITE" id="PS00211">
    <property type="entry name" value="ABC_TRANSPORTER_1"/>
    <property type="match status" value="1"/>
</dbReference>
<keyword evidence="4" id="KW-0410">Iron transport</keyword>
<keyword evidence="2" id="KW-0813">Transport</keyword>
<dbReference type="GO" id="GO:0005886">
    <property type="term" value="C:plasma membrane"/>
    <property type="evidence" value="ECO:0007669"/>
    <property type="project" value="UniProtKB-SubCell"/>
</dbReference>
<sequence length="264" mass="30147">MLKVNDFTIGYDNKIIVKDFNLDIEKGEIVTIIGPNGSGKSTILKSIGKLLKPMHGTAYLDEKSLWNMSNRDIAKEMACLSQHNSTPKDMTIRKIVGFGRSPHKSWFQTLDKEDEKIIDWAIEKTHLKHLENENIINISGGERQRAWIAMALAQKPKILLLDEPTTYLDINNQIEILELVKELNMKLDLTVIMVLHDLNQAAKYSSRVLVIKDGEIQAEGKPEEVLDQALIRNVYNVDMNILKDKLGERIIFIPKGVYRKEEVI</sequence>
<dbReference type="SUPFAM" id="SSF52540">
    <property type="entry name" value="P-loop containing nucleoside triphosphate hydrolases"/>
    <property type="match status" value="1"/>
</dbReference>
<dbReference type="OrthoDB" id="9799337at2"/>
<evidence type="ECO:0000256" key="6">
    <source>
        <dbReference type="ARBA" id="ARBA00022840"/>
    </source>
</evidence>
<dbReference type="GO" id="GO:0016887">
    <property type="term" value="F:ATP hydrolysis activity"/>
    <property type="evidence" value="ECO:0007669"/>
    <property type="project" value="InterPro"/>
</dbReference>
<keyword evidence="7" id="KW-0408">Iron</keyword>
<comment type="subcellular location">
    <subcellularLocation>
        <location evidence="1">Cell membrane</location>
        <topology evidence="1">Peripheral membrane protein</topology>
    </subcellularLocation>
</comment>
<dbReference type="PANTHER" id="PTHR42771:SF4">
    <property type="entry name" value="IRON(3+)-HYDROXAMATE IMPORT ATP-BINDING PROTEIN FHUC"/>
    <property type="match status" value="1"/>
</dbReference>
<dbReference type="Gene3D" id="3.40.50.300">
    <property type="entry name" value="P-loop containing nucleotide triphosphate hydrolases"/>
    <property type="match status" value="1"/>
</dbReference>
<evidence type="ECO:0000259" key="10">
    <source>
        <dbReference type="PROSITE" id="PS50893"/>
    </source>
</evidence>
<keyword evidence="12" id="KW-1185">Reference proteome</keyword>
<evidence type="ECO:0000313" key="12">
    <source>
        <dbReference type="Proteomes" id="UP000308489"/>
    </source>
</evidence>
<dbReference type="GO" id="GO:0005524">
    <property type="term" value="F:ATP binding"/>
    <property type="evidence" value="ECO:0007669"/>
    <property type="project" value="UniProtKB-KW"/>
</dbReference>
<dbReference type="InterPro" id="IPR017871">
    <property type="entry name" value="ABC_transporter-like_CS"/>
</dbReference>
<protein>
    <submittedName>
        <fullName evidence="11">Ferric enterobactin transport ATP-binding protein fepC</fullName>
    </submittedName>
</protein>
<dbReference type="Pfam" id="PF00005">
    <property type="entry name" value="ABC_tran"/>
    <property type="match status" value="1"/>
</dbReference>
<dbReference type="InterPro" id="IPR003439">
    <property type="entry name" value="ABC_transporter-like_ATP-bd"/>
</dbReference>
<feature type="domain" description="ABC transporter" evidence="10">
    <location>
        <begin position="2"/>
        <end position="238"/>
    </location>
</feature>
<keyword evidence="3" id="KW-1003">Cell membrane</keyword>
<dbReference type="AlphaFoldDB" id="A0A4U9RIR1"/>
<dbReference type="InterPro" id="IPR051535">
    <property type="entry name" value="Siderophore_ABC-ATPase"/>
</dbReference>
<dbReference type="PANTHER" id="PTHR42771">
    <property type="entry name" value="IRON(3+)-HYDROXAMATE IMPORT ATP-BINDING PROTEIN FHUC"/>
    <property type="match status" value="1"/>
</dbReference>
<dbReference type="FunFam" id="3.40.50.300:FF:000134">
    <property type="entry name" value="Iron-enterobactin ABC transporter ATP-binding protein"/>
    <property type="match status" value="1"/>
</dbReference>
<dbReference type="Proteomes" id="UP000308489">
    <property type="component" value="Chromosome 1"/>
</dbReference>
<organism evidence="11 12">
    <name type="scientific">Hathewaya histolytica</name>
    <name type="common">Clostridium histolyticum</name>
    <dbReference type="NCBI Taxonomy" id="1498"/>
    <lineage>
        <taxon>Bacteria</taxon>
        <taxon>Bacillati</taxon>
        <taxon>Bacillota</taxon>
        <taxon>Clostridia</taxon>
        <taxon>Eubacteriales</taxon>
        <taxon>Clostridiaceae</taxon>
        <taxon>Hathewaya</taxon>
    </lineage>
</organism>
<proteinExistence type="predicted"/>
<dbReference type="KEGG" id="hhw:NCTC503_01747"/>
<name>A0A4U9RIR1_HATHI</name>
<keyword evidence="8" id="KW-0406">Ion transport</keyword>
<keyword evidence="9" id="KW-0472">Membrane</keyword>
<dbReference type="CDD" id="cd03214">
    <property type="entry name" value="ABC_Iron-Siderophores_B12_Hemin"/>
    <property type="match status" value="1"/>
</dbReference>
<evidence type="ECO:0000256" key="7">
    <source>
        <dbReference type="ARBA" id="ARBA00023004"/>
    </source>
</evidence>
<evidence type="ECO:0000256" key="4">
    <source>
        <dbReference type="ARBA" id="ARBA00022496"/>
    </source>
</evidence>
<keyword evidence="6 11" id="KW-0067">ATP-binding</keyword>